<proteinExistence type="inferred from homology"/>
<dbReference type="GO" id="GO:0055085">
    <property type="term" value="P:transmembrane transport"/>
    <property type="evidence" value="ECO:0007669"/>
    <property type="project" value="InterPro"/>
</dbReference>
<dbReference type="SUPFAM" id="SSF161098">
    <property type="entry name" value="MetI-like"/>
    <property type="match status" value="1"/>
</dbReference>
<dbReference type="RefSeq" id="WP_142942040.1">
    <property type="nucleotide sequence ID" value="NZ_VIKR01000002.1"/>
</dbReference>
<sequence length="295" mass="32106">MIHSPQFYQQSVIPSTVSRWTNNFLKNKLALSAFVLLALIFLVALFAPWIAPYDPAIQFENTKLPPAWYDDGMARHLLGTDDLGRDLFSRLVHGARLSLKLAIFVVVIASSIGMLLGSLSALSNVWIDQIIMRVMDLILALPSLLLAIVIVALIGPGLPNAIYAVAIVLIPHFVLITRNAIKAELGKEYVTAMMLDGATKVRLFTHSILPNILPSVIVQITLAFSTAVLEIAALGFLGLGAQAPYPEWGTILSESHAYITIAPWTVALPGLAIFFTLLSINLVGEGLRDAMELEQ</sequence>
<dbReference type="Proteomes" id="UP000317839">
    <property type="component" value="Unassembled WGS sequence"/>
</dbReference>
<protein>
    <submittedName>
        <fullName evidence="11">ABC transporter permease subunit</fullName>
    </submittedName>
</protein>
<evidence type="ECO:0000256" key="5">
    <source>
        <dbReference type="ARBA" id="ARBA00022692"/>
    </source>
</evidence>
<reference evidence="11 12" key="1">
    <citation type="submission" date="2019-06" db="EMBL/GenBank/DDBJ databases">
        <title>Draft genome of Aliikangiella marina GYP-15.</title>
        <authorList>
            <person name="Wang G."/>
        </authorList>
    </citation>
    <scope>NUCLEOTIDE SEQUENCE [LARGE SCALE GENOMIC DNA]</scope>
    <source>
        <strain evidence="11 12">GYP-15</strain>
    </source>
</reference>
<accession>A0A545TE35</accession>
<dbReference type="Gene3D" id="1.10.3720.10">
    <property type="entry name" value="MetI-like"/>
    <property type="match status" value="1"/>
</dbReference>
<dbReference type="GO" id="GO:0005886">
    <property type="term" value="C:plasma membrane"/>
    <property type="evidence" value="ECO:0007669"/>
    <property type="project" value="UniProtKB-SubCell"/>
</dbReference>
<evidence type="ECO:0000256" key="1">
    <source>
        <dbReference type="ARBA" id="ARBA00004429"/>
    </source>
</evidence>
<dbReference type="InterPro" id="IPR035906">
    <property type="entry name" value="MetI-like_sf"/>
</dbReference>
<organism evidence="11 12">
    <name type="scientific">Aliikangiella marina</name>
    <dbReference type="NCBI Taxonomy" id="1712262"/>
    <lineage>
        <taxon>Bacteria</taxon>
        <taxon>Pseudomonadati</taxon>
        <taxon>Pseudomonadota</taxon>
        <taxon>Gammaproteobacteria</taxon>
        <taxon>Oceanospirillales</taxon>
        <taxon>Pleioneaceae</taxon>
        <taxon>Aliikangiella</taxon>
    </lineage>
</organism>
<gene>
    <name evidence="11" type="ORF">FLL45_10915</name>
</gene>
<feature type="transmembrane region" description="Helical" evidence="9">
    <location>
        <begin position="29"/>
        <end position="51"/>
    </location>
</feature>
<evidence type="ECO:0000259" key="10">
    <source>
        <dbReference type="PROSITE" id="PS50928"/>
    </source>
</evidence>
<dbReference type="Pfam" id="PF00528">
    <property type="entry name" value="BPD_transp_1"/>
    <property type="match status" value="1"/>
</dbReference>
<comment type="subcellular location">
    <subcellularLocation>
        <location evidence="1">Cell inner membrane</location>
        <topology evidence="1">Multi-pass membrane protein</topology>
    </subcellularLocation>
    <subcellularLocation>
        <location evidence="9">Cell membrane</location>
        <topology evidence="9">Multi-pass membrane protein</topology>
    </subcellularLocation>
</comment>
<evidence type="ECO:0000313" key="11">
    <source>
        <dbReference type="EMBL" id="TQV75426.1"/>
    </source>
</evidence>
<dbReference type="InterPro" id="IPR000515">
    <property type="entry name" value="MetI-like"/>
</dbReference>
<dbReference type="Pfam" id="PF12911">
    <property type="entry name" value="OppC_N"/>
    <property type="match status" value="1"/>
</dbReference>
<evidence type="ECO:0000256" key="6">
    <source>
        <dbReference type="ARBA" id="ARBA00022989"/>
    </source>
</evidence>
<dbReference type="PROSITE" id="PS50928">
    <property type="entry name" value="ABC_TM1"/>
    <property type="match status" value="1"/>
</dbReference>
<name>A0A545TE35_9GAMM</name>
<evidence type="ECO:0000256" key="3">
    <source>
        <dbReference type="ARBA" id="ARBA00022475"/>
    </source>
</evidence>
<keyword evidence="4" id="KW-0997">Cell inner membrane</keyword>
<feature type="transmembrane region" description="Helical" evidence="9">
    <location>
        <begin position="161"/>
        <end position="181"/>
    </location>
</feature>
<keyword evidence="7 9" id="KW-0472">Membrane</keyword>
<dbReference type="InterPro" id="IPR050366">
    <property type="entry name" value="BP-dependent_transpt_permease"/>
</dbReference>
<evidence type="ECO:0000313" key="12">
    <source>
        <dbReference type="Proteomes" id="UP000317839"/>
    </source>
</evidence>
<feature type="domain" description="ABC transmembrane type-1" evidence="10">
    <location>
        <begin position="95"/>
        <end position="284"/>
    </location>
</feature>
<feature type="transmembrane region" description="Helical" evidence="9">
    <location>
        <begin position="257"/>
        <end position="283"/>
    </location>
</feature>
<keyword evidence="6 9" id="KW-1133">Transmembrane helix</keyword>
<evidence type="ECO:0000256" key="8">
    <source>
        <dbReference type="ARBA" id="ARBA00024202"/>
    </source>
</evidence>
<dbReference type="OrthoDB" id="9805884at2"/>
<keyword evidence="3" id="KW-1003">Cell membrane</keyword>
<evidence type="ECO:0000256" key="2">
    <source>
        <dbReference type="ARBA" id="ARBA00022448"/>
    </source>
</evidence>
<evidence type="ECO:0000256" key="4">
    <source>
        <dbReference type="ARBA" id="ARBA00022519"/>
    </source>
</evidence>
<evidence type="ECO:0000256" key="7">
    <source>
        <dbReference type="ARBA" id="ARBA00023136"/>
    </source>
</evidence>
<feature type="transmembrane region" description="Helical" evidence="9">
    <location>
        <begin position="101"/>
        <end position="122"/>
    </location>
</feature>
<dbReference type="PANTHER" id="PTHR43386:SF5">
    <property type="entry name" value="PUTRESCINE EXPORT SYSTEM PERMEASE PROTEIN SAPC"/>
    <property type="match status" value="1"/>
</dbReference>
<keyword evidence="2 9" id="KW-0813">Transport</keyword>
<dbReference type="AlphaFoldDB" id="A0A545TE35"/>
<dbReference type="CDD" id="cd06261">
    <property type="entry name" value="TM_PBP2"/>
    <property type="match status" value="1"/>
</dbReference>
<comment type="similarity">
    <text evidence="8">Belongs to the binding-protein-dependent transport system permease family. OppBC subfamily.</text>
</comment>
<dbReference type="PANTHER" id="PTHR43386">
    <property type="entry name" value="OLIGOPEPTIDE TRANSPORT SYSTEM PERMEASE PROTEIN APPC"/>
    <property type="match status" value="1"/>
</dbReference>
<dbReference type="InterPro" id="IPR025966">
    <property type="entry name" value="OppC_N"/>
</dbReference>
<evidence type="ECO:0000256" key="9">
    <source>
        <dbReference type="RuleBase" id="RU363032"/>
    </source>
</evidence>
<comment type="caution">
    <text evidence="11">The sequence shown here is derived from an EMBL/GenBank/DDBJ whole genome shotgun (WGS) entry which is preliminary data.</text>
</comment>
<keyword evidence="5 9" id="KW-0812">Transmembrane</keyword>
<feature type="transmembrane region" description="Helical" evidence="9">
    <location>
        <begin position="212"/>
        <end position="237"/>
    </location>
</feature>
<keyword evidence="12" id="KW-1185">Reference proteome</keyword>
<feature type="transmembrane region" description="Helical" evidence="9">
    <location>
        <begin position="134"/>
        <end position="155"/>
    </location>
</feature>
<dbReference type="EMBL" id="VIKR01000002">
    <property type="protein sequence ID" value="TQV75426.1"/>
    <property type="molecule type" value="Genomic_DNA"/>
</dbReference>